<organism evidence="2">
    <name type="scientific">marine sediment metagenome</name>
    <dbReference type="NCBI Taxonomy" id="412755"/>
    <lineage>
        <taxon>unclassified sequences</taxon>
        <taxon>metagenomes</taxon>
        <taxon>ecological metagenomes</taxon>
    </lineage>
</organism>
<comment type="caution">
    <text evidence="2">The sequence shown here is derived from an EMBL/GenBank/DDBJ whole genome shotgun (WGS) entry which is preliminary data.</text>
</comment>
<evidence type="ECO:0000256" key="1">
    <source>
        <dbReference type="SAM" id="MobiDB-lite"/>
    </source>
</evidence>
<feature type="region of interest" description="Disordered" evidence="1">
    <location>
        <begin position="84"/>
        <end position="116"/>
    </location>
</feature>
<accession>A0A0F9I7Z4</accession>
<dbReference type="AlphaFoldDB" id="A0A0F9I7Z4"/>
<evidence type="ECO:0000313" key="2">
    <source>
        <dbReference type="EMBL" id="KKM23751.1"/>
    </source>
</evidence>
<name>A0A0F9I7Z4_9ZZZZ</name>
<feature type="compositionally biased region" description="Pro residues" evidence="1">
    <location>
        <begin position="106"/>
        <end position="116"/>
    </location>
</feature>
<sequence>MIDREVLSTPPAIEAMAIESYVASEAKVRSADAGGLKERWEFGRLLIRERAGKKLRTGRLEQIAAVIDRDIVIPQRLHFVTPSRNTALGGNSHTVSARGTASTSPAIPPSGTPRKG</sequence>
<protein>
    <submittedName>
        <fullName evidence="2">Uncharacterized protein</fullName>
    </submittedName>
</protein>
<gene>
    <name evidence="2" type="ORF">LCGC14_1612020</name>
</gene>
<proteinExistence type="predicted"/>
<reference evidence="2" key="1">
    <citation type="journal article" date="2015" name="Nature">
        <title>Complex archaea that bridge the gap between prokaryotes and eukaryotes.</title>
        <authorList>
            <person name="Spang A."/>
            <person name="Saw J.H."/>
            <person name="Jorgensen S.L."/>
            <person name="Zaremba-Niedzwiedzka K."/>
            <person name="Martijn J."/>
            <person name="Lind A.E."/>
            <person name="van Eijk R."/>
            <person name="Schleper C."/>
            <person name="Guy L."/>
            <person name="Ettema T.J."/>
        </authorList>
    </citation>
    <scope>NUCLEOTIDE SEQUENCE</scope>
</reference>
<dbReference type="EMBL" id="LAZR01013059">
    <property type="protein sequence ID" value="KKM23751.1"/>
    <property type="molecule type" value="Genomic_DNA"/>
</dbReference>
<feature type="compositionally biased region" description="Polar residues" evidence="1">
    <location>
        <begin position="84"/>
        <end position="105"/>
    </location>
</feature>